<dbReference type="RefSeq" id="WP_378280857.1">
    <property type="nucleotide sequence ID" value="NZ_JBHSON010000006.1"/>
</dbReference>
<evidence type="ECO:0000256" key="1">
    <source>
        <dbReference type="SAM" id="Phobius"/>
    </source>
</evidence>
<keyword evidence="1" id="KW-0472">Membrane</keyword>
<accession>A0ABW0ZT46</accession>
<keyword evidence="1" id="KW-0812">Transmembrane</keyword>
<evidence type="ECO:0000313" key="2">
    <source>
        <dbReference type="EMBL" id="MFC5745221.1"/>
    </source>
</evidence>
<comment type="caution">
    <text evidence="2">The sequence shown here is derived from an EMBL/GenBank/DDBJ whole genome shotgun (WGS) entry which is preliminary data.</text>
</comment>
<keyword evidence="3" id="KW-1185">Reference proteome</keyword>
<keyword evidence="1" id="KW-1133">Transmembrane helix</keyword>
<dbReference type="InterPro" id="IPR025329">
    <property type="entry name" value="DUF4235"/>
</dbReference>
<gene>
    <name evidence="2" type="ORF">ACFPZN_06315</name>
</gene>
<feature type="transmembrane region" description="Helical" evidence="1">
    <location>
        <begin position="47"/>
        <end position="68"/>
    </location>
</feature>
<name>A0ABW0ZT46_9ACTN</name>
<sequence>MTLLYKPLSLLISMLGGMLAGVAFKQLWKVASGKDDAPDADDFDRTWREVLVAAAVQGAVFGLVKAATQRAGARGLRRLTGRWPGD</sequence>
<dbReference type="Pfam" id="PF14019">
    <property type="entry name" value="DUF4235"/>
    <property type="match status" value="1"/>
</dbReference>
<protein>
    <submittedName>
        <fullName evidence="2">DUF4235 domain-containing protein</fullName>
    </submittedName>
</protein>
<dbReference type="EMBL" id="JBHSON010000006">
    <property type="protein sequence ID" value="MFC5745221.1"/>
    <property type="molecule type" value="Genomic_DNA"/>
</dbReference>
<evidence type="ECO:0000313" key="3">
    <source>
        <dbReference type="Proteomes" id="UP001596074"/>
    </source>
</evidence>
<proteinExistence type="predicted"/>
<organism evidence="2 3">
    <name type="scientific">Actinomadura rugatobispora</name>
    <dbReference type="NCBI Taxonomy" id="1994"/>
    <lineage>
        <taxon>Bacteria</taxon>
        <taxon>Bacillati</taxon>
        <taxon>Actinomycetota</taxon>
        <taxon>Actinomycetes</taxon>
        <taxon>Streptosporangiales</taxon>
        <taxon>Thermomonosporaceae</taxon>
        <taxon>Actinomadura</taxon>
    </lineage>
</organism>
<reference evidence="3" key="1">
    <citation type="journal article" date="2019" name="Int. J. Syst. Evol. Microbiol.">
        <title>The Global Catalogue of Microorganisms (GCM) 10K type strain sequencing project: providing services to taxonomists for standard genome sequencing and annotation.</title>
        <authorList>
            <consortium name="The Broad Institute Genomics Platform"/>
            <consortium name="The Broad Institute Genome Sequencing Center for Infectious Disease"/>
            <person name="Wu L."/>
            <person name="Ma J."/>
        </authorList>
    </citation>
    <scope>NUCLEOTIDE SEQUENCE [LARGE SCALE GENOMIC DNA]</scope>
    <source>
        <strain evidence="3">KCTC 42087</strain>
    </source>
</reference>
<dbReference type="Proteomes" id="UP001596074">
    <property type="component" value="Unassembled WGS sequence"/>
</dbReference>